<evidence type="ECO:0000313" key="1">
    <source>
        <dbReference type="EMBL" id="EEF41070.1"/>
    </source>
</evidence>
<gene>
    <name evidence="1" type="ORF">RCOM_0755900</name>
</gene>
<protein>
    <submittedName>
        <fullName evidence="1">Uncharacterized protein</fullName>
    </submittedName>
</protein>
<dbReference type="InParanoid" id="B9S5M7"/>
<reference evidence="2" key="1">
    <citation type="journal article" date="2010" name="Nat. Biotechnol.">
        <title>Draft genome sequence of the oilseed species Ricinus communis.</title>
        <authorList>
            <person name="Chan A.P."/>
            <person name="Crabtree J."/>
            <person name="Zhao Q."/>
            <person name="Lorenzi H."/>
            <person name="Orvis J."/>
            <person name="Puiu D."/>
            <person name="Melake-Berhan A."/>
            <person name="Jones K.M."/>
            <person name="Redman J."/>
            <person name="Chen G."/>
            <person name="Cahoon E.B."/>
            <person name="Gedil M."/>
            <person name="Stanke M."/>
            <person name="Haas B.J."/>
            <person name="Wortman J.R."/>
            <person name="Fraser-Liggett C.M."/>
            <person name="Ravel J."/>
            <person name="Rabinowicz P.D."/>
        </authorList>
    </citation>
    <scope>NUCLEOTIDE SEQUENCE [LARGE SCALE GENOMIC DNA]</scope>
    <source>
        <strain evidence="2">cv. Hale</strain>
    </source>
</reference>
<dbReference type="Proteomes" id="UP000008311">
    <property type="component" value="Unassembled WGS sequence"/>
</dbReference>
<evidence type="ECO:0000313" key="2">
    <source>
        <dbReference type="Proteomes" id="UP000008311"/>
    </source>
</evidence>
<sequence length="71" mass="8177">MKRSLEANDIVGIRSYKSIRLLEVQKGGLENLGCLPKHCRNFIESRLDDSDVEAIRKLFLSMQQNDRDLSI</sequence>
<dbReference type="AlphaFoldDB" id="B9S5M7"/>
<accession>B9S5M7</accession>
<keyword evidence="2" id="KW-1185">Reference proteome</keyword>
<name>B9S5M7_RICCO</name>
<organism evidence="1 2">
    <name type="scientific">Ricinus communis</name>
    <name type="common">Castor bean</name>
    <dbReference type="NCBI Taxonomy" id="3988"/>
    <lineage>
        <taxon>Eukaryota</taxon>
        <taxon>Viridiplantae</taxon>
        <taxon>Streptophyta</taxon>
        <taxon>Embryophyta</taxon>
        <taxon>Tracheophyta</taxon>
        <taxon>Spermatophyta</taxon>
        <taxon>Magnoliopsida</taxon>
        <taxon>eudicotyledons</taxon>
        <taxon>Gunneridae</taxon>
        <taxon>Pentapetalae</taxon>
        <taxon>rosids</taxon>
        <taxon>fabids</taxon>
        <taxon>Malpighiales</taxon>
        <taxon>Euphorbiaceae</taxon>
        <taxon>Acalyphoideae</taxon>
        <taxon>Acalypheae</taxon>
        <taxon>Ricinus</taxon>
    </lineage>
</organism>
<dbReference type="EMBL" id="EQ973875">
    <property type="protein sequence ID" value="EEF41070.1"/>
    <property type="molecule type" value="Genomic_DNA"/>
</dbReference>
<proteinExistence type="predicted"/>